<dbReference type="Proteomes" id="UP000681967">
    <property type="component" value="Unassembled WGS sequence"/>
</dbReference>
<proteinExistence type="predicted"/>
<dbReference type="EMBL" id="CAJOBJ010158453">
    <property type="protein sequence ID" value="CAF4836186.1"/>
    <property type="molecule type" value="Genomic_DNA"/>
</dbReference>
<evidence type="ECO:0000313" key="2">
    <source>
        <dbReference type="EMBL" id="CAF4661972.1"/>
    </source>
</evidence>
<protein>
    <submittedName>
        <fullName evidence="2">Uncharacterized protein</fullName>
    </submittedName>
</protein>
<feature type="region of interest" description="Disordered" evidence="1">
    <location>
        <begin position="1"/>
        <end position="34"/>
    </location>
</feature>
<dbReference type="AlphaFoldDB" id="A0A821G929"/>
<gene>
    <name evidence="3" type="ORF">BYL167_LOCUS47485</name>
    <name evidence="4" type="ORF">GIL414_LOCUS48696</name>
    <name evidence="2" type="ORF">OVN521_LOCUS47127</name>
</gene>
<evidence type="ECO:0000313" key="4">
    <source>
        <dbReference type="EMBL" id="CAF4836186.1"/>
    </source>
</evidence>
<evidence type="ECO:0000313" key="5">
    <source>
        <dbReference type="Proteomes" id="UP000663866"/>
    </source>
</evidence>
<feature type="compositionally biased region" description="Polar residues" evidence="1">
    <location>
        <begin position="16"/>
        <end position="34"/>
    </location>
</feature>
<accession>A0A821G929</accession>
<evidence type="ECO:0000313" key="3">
    <source>
        <dbReference type="EMBL" id="CAF4785213.1"/>
    </source>
</evidence>
<keyword evidence="5" id="KW-1185">Reference proteome</keyword>
<dbReference type="Proteomes" id="UP000663866">
    <property type="component" value="Unassembled WGS sequence"/>
</dbReference>
<reference evidence="2" key="1">
    <citation type="submission" date="2021-02" db="EMBL/GenBank/DDBJ databases">
        <authorList>
            <person name="Nowell W R."/>
        </authorList>
    </citation>
    <scope>NUCLEOTIDE SEQUENCE</scope>
</reference>
<feature type="compositionally biased region" description="Acidic residues" evidence="1">
    <location>
        <begin position="1"/>
        <end position="10"/>
    </location>
</feature>
<comment type="caution">
    <text evidence="2">The sequence shown here is derived from an EMBL/GenBank/DDBJ whole genome shotgun (WGS) entry which is preliminary data.</text>
</comment>
<name>A0A821G929_9BILA</name>
<dbReference type="Proteomes" id="UP000681720">
    <property type="component" value="Unassembled WGS sequence"/>
</dbReference>
<organism evidence="2 5">
    <name type="scientific">Rotaria magnacalcarata</name>
    <dbReference type="NCBI Taxonomy" id="392030"/>
    <lineage>
        <taxon>Eukaryota</taxon>
        <taxon>Metazoa</taxon>
        <taxon>Spiralia</taxon>
        <taxon>Gnathifera</taxon>
        <taxon>Rotifera</taxon>
        <taxon>Eurotatoria</taxon>
        <taxon>Bdelloidea</taxon>
        <taxon>Philodinida</taxon>
        <taxon>Philodinidae</taxon>
        <taxon>Rotaria</taxon>
    </lineage>
</organism>
<sequence>MDEADDDDDDRKEIYRSSSNSKMNRLLSKSQKSN</sequence>
<dbReference type="EMBL" id="CAJOBH010136667">
    <property type="protein sequence ID" value="CAF4785213.1"/>
    <property type="molecule type" value="Genomic_DNA"/>
</dbReference>
<feature type="non-terminal residue" evidence="2">
    <location>
        <position position="34"/>
    </location>
</feature>
<evidence type="ECO:0000256" key="1">
    <source>
        <dbReference type="SAM" id="MobiDB-lite"/>
    </source>
</evidence>
<dbReference type="EMBL" id="CAJOBG010090077">
    <property type="protein sequence ID" value="CAF4661972.1"/>
    <property type="molecule type" value="Genomic_DNA"/>
</dbReference>